<dbReference type="InterPro" id="IPR016833">
    <property type="entry name" value="Put_Na-Bile_cotransptr"/>
</dbReference>
<proteinExistence type="predicted"/>
<feature type="transmembrane region" description="Helical" evidence="2">
    <location>
        <begin position="173"/>
        <end position="194"/>
    </location>
</feature>
<keyword evidence="2" id="KW-0812">Transmembrane</keyword>
<dbReference type="Gene3D" id="1.20.1530.20">
    <property type="match status" value="1"/>
</dbReference>
<evidence type="ECO:0000256" key="2">
    <source>
        <dbReference type="SAM" id="Phobius"/>
    </source>
</evidence>
<feature type="transmembrane region" description="Helical" evidence="2">
    <location>
        <begin position="277"/>
        <end position="296"/>
    </location>
</feature>
<name>A0ABD3M3M3_9STRA</name>
<protein>
    <submittedName>
        <fullName evidence="3">Uncharacterized protein</fullName>
    </submittedName>
</protein>
<evidence type="ECO:0000256" key="1">
    <source>
        <dbReference type="SAM" id="MobiDB-lite"/>
    </source>
</evidence>
<feature type="compositionally biased region" description="Polar residues" evidence="1">
    <location>
        <begin position="50"/>
        <end position="61"/>
    </location>
</feature>
<dbReference type="Proteomes" id="UP001530293">
    <property type="component" value="Unassembled WGS sequence"/>
</dbReference>
<dbReference type="Pfam" id="PF13593">
    <property type="entry name" value="SBF_like"/>
    <property type="match status" value="1"/>
</dbReference>
<dbReference type="AlphaFoldDB" id="A0ABD3M3M3"/>
<feature type="transmembrane region" description="Helical" evidence="2">
    <location>
        <begin position="78"/>
        <end position="97"/>
    </location>
</feature>
<evidence type="ECO:0000313" key="4">
    <source>
        <dbReference type="Proteomes" id="UP001530293"/>
    </source>
</evidence>
<feature type="region of interest" description="Disordered" evidence="1">
    <location>
        <begin position="407"/>
        <end position="437"/>
    </location>
</feature>
<gene>
    <name evidence="3" type="ORF">ACHAWU_005008</name>
</gene>
<reference evidence="3 4" key="1">
    <citation type="submission" date="2024-10" db="EMBL/GenBank/DDBJ databases">
        <title>Updated reference genomes for cyclostephanoid diatoms.</title>
        <authorList>
            <person name="Roberts W.R."/>
            <person name="Alverson A.J."/>
        </authorList>
    </citation>
    <scope>NUCLEOTIDE SEQUENCE [LARGE SCALE GENOMIC DNA]</scope>
    <source>
        <strain evidence="3 4">AJA232-27</strain>
    </source>
</reference>
<feature type="transmembrane region" description="Helical" evidence="2">
    <location>
        <begin position="109"/>
        <end position="127"/>
    </location>
</feature>
<accession>A0ABD3M3M3</accession>
<feature type="transmembrane region" description="Helical" evidence="2">
    <location>
        <begin position="139"/>
        <end position="161"/>
    </location>
</feature>
<sequence length="437" mass="48038">MASSNGADIVNNDASLSIGLTVHYSEPSSRKPQEASTTVDDPESGGAPENDTTSSRQEASSPPQPLHKRFLRKCQKCYSQNSFLILILCAILLAYAYPPLGAIYVAPDITATWLAVIFIFILAGMGIRTEEFSKALQRVYFNAFVQIFNFMVVSGIVYGFTRFMLVVQALPESLADGMTICASLPITVNMVLILTKLASGDEAAAIFNAAFSNFVGIFLSPALILMYVGLSAEVDIAEVTLKLFLRVVLPITIGQLLRNFVPPATEFVKKYSKNFKVVQELCLVFIVYTVFCETFLNGSDVKVGDVFIMIGCVFLMLILLMALAWMSVRVLFPKEPKLQAMALFGCTHKTVAMGVPLINSIYADSPMAGLYILPLLVWHTMQLVLGTALGPYVAKYVQRREKELMQQQQELPVQDCNTDADDEPHPDLVMESTESGS</sequence>
<dbReference type="PANTHER" id="PTHR18640">
    <property type="entry name" value="SOLUTE CARRIER FAMILY 10 MEMBER 7"/>
    <property type="match status" value="1"/>
</dbReference>
<feature type="compositionally biased region" description="Polar residues" evidence="1">
    <location>
        <begin position="407"/>
        <end position="417"/>
    </location>
</feature>
<organism evidence="3 4">
    <name type="scientific">Discostella pseudostelligera</name>
    <dbReference type="NCBI Taxonomy" id="259834"/>
    <lineage>
        <taxon>Eukaryota</taxon>
        <taxon>Sar</taxon>
        <taxon>Stramenopiles</taxon>
        <taxon>Ochrophyta</taxon>
        <taxon>Bacillariophyta</taxon>
        <taxon>Coscinodiscophyceae</taxon>
        <taxon>Thalassiosirophycidae</taxon>
        <taxon>Stephanodiscales</taxon>
        <taxon>Stephanodiscaceae</taxon>
        <taxon>Discostella</taxon>
    </lineage>
</organism>
<keyword evidence="4" id="KW-1185">Reference proteome</keyword>
<dbReference type="EMBL" id="JALLBG020000233">
    <property type="protein sequence ID" value="KAL3758338.1"/>
    <property type="molecule type" value="Genomic_DNA"/>
</dbReference>
<keyword evidence="2" id="KW-0472">Membrane</keyword>
<keyword evidence="2" id="KW-1133">Transmembrane helix</keyword>
<feature type="transmembrane region" description="Helical" evidence="2">
    <location>
        <begin position="368"/>
        <end position="394"/>
    </location>
</feature>
<feature type="transmembrane region" description="Helical" evidence="2">
    <location>
        <begin position="308"/>
        <end position="328"/>
    </location>
</feature>
<evidence type="ECO:0000313" key="3">
    <source>
        <dbReference type="EMBL" id="KAL3758338.1"/>
    </source>
</evidence>
<feature type="transmembrane region" description="Helical" evidence="2">
    <location>
        <begin position="206"/>
        <end position="227"/>
    </location>
</feature>
<dbReference type="PANTHER" id="PTHR18640:SF5">
    <property type="entry name" value="SODIUM_BILE ACID COTRANSPORTER 7"/>
    <property type="match status" value="1"/>
</dbReference>
<dbReference type="InterPro" id="IPR038770">
    <property type="entry name" value="Na+/solute_symporter_sf"/>
</dbReference>
<feature type="region of interest" description="Disordered" evidence="1">
    <location>
        <begin position="24"/>
        <end position="65"/>
    </location>
</feature>
<comment type="caution">
    <text evidence="3">The sequence shown here is derived from an EMBL/GenBank/DDBJ whole genome shotgun (WGS) entry which is preliminary data.</text>
</comment>